<organism evidence="1 2">
    <name type="scientific">Galerina marginata (strain CBS 339.88)</name>
    <dbReference type="NCBI Taxonomy" id="685588"/>
    <lineage>
        <taxon>Eukaryota</taxon>
        <taxon>Fungi</taxon>
        <taxon>Dikarya</taxon>
        <taxon>Basidiomycota</taxon>
        <taxon>Agaricomycotina</taxon>
        <taxon>Agaricomycetes</taxon>
        <taxon>Agaricomycetidae</taxon>
        <taxon>Agaricales</taxon>
        <taxon>Agaricineae</taxon>
        <taxon>Strophariaceae</taxon>
        <taxon>Galerina</taxon>
    </lineage>
</organism>
<sequence length="224" mass="25761">MMQSDSSLPEMDYTLAWLDTCYPDGHGRGQMELIVERAMAFLWDDLVDTYGWNAVQNSTLVVCSDFHSSDTARKGHHHWTARLHRPDGYYLGGMHIFHPLNPDDTPEFQDRKLDRKKSPWVQKGLAHVIGRLRHTDGTEDALRNTPSVLPPLVSLLRLRNNLFLAVWRTHSWIFNFKQGILGTLSSPTKFGSLICRVCYVGFWIVHRFHDRTQCCHGGGEDENE</sequence>
<reference evidence="2" key="1">
    <citation type="journal article" date="2014" name="Proc. Natl. Acad. Sci. U.S.A.">
        <title>Extensive sampling of basidiomycete genomes demonstrates inadequacy of the white-rot/brown-rot paradigm for wood decay fungi.</title>
        <authorList>
            <person name="Riley R."/>
            <person name="Salamov A.A."/>
            <person name="Brown D.W."/>
            <person name="Nagy L.G."/>
            <person name="Floudas D."/>
            <person name="Held B.W."/>
            <person name="Levasseur A."/>
            <person name="Lombard V."/>
            <person name="Morin E."/>
            <person name="Otillar R."/>
            <person name="Lindquist E.A."/>
            <person name="Sun H."/>
            <person name="LaButti K.M."/>
            <person name="Schmutz J."/>
            <person name="Jabbour D."/>
            <person name="Luo H."/>
            <person name="Baker S.E."/>
            <person name="Pisabarro A.G."/>
            <person name="Walton J.D."/>
            <person name="Blanchette R.A."/>
            <person name="Henrissat B."/>
            <person name="Martin F."/>
            <person name="Cullen D."/>
            <person name="Hibbett D.S."/>
            <person name="Grigoriev I.V."/>
        </authorList>
    </citation>
    <scope>NUCLEOTIDE SEQUENCE [LARGE SCALE GENOMIC DNA]</scope>
    <source>
        <strain evidence="2">CBS 339.88</strain>
    </source>
</reference>
<proteinExistence type="predicted"/>
<protein>
    <submittedName>
        <fullName evidence="1">Uncharacterized protein</fullName>
    </submittedName>
</protein>
<name>A0A067TA49_GALM3</name>
<dbReference type="Proteomes" id="UP000027222">
    <property type="component" value="Unassembled WGS sequence"/>
</dbReference>
<dbReference type="OrthoDB" id="3127184at2759"/>
<gene>
    <name evidence="1" type="ORF">GALMADRAFT_210647</name>
</gene>
<evidence type="ECO:0000313" key="1">
    <source>
        <dbReference type="EMBL" id="KDR76779.1"/>
    </source>
</evidence>
<keyword evidence="2" id="KW-1185">Reference proteome</keyword>
<dbReference type="AlphaFoldDB" id="A0A067TA49"/>
<evidence type="ECO:0000313" key="2">
    <source>
        <dbReference type="Proteomes" id="UP000027222"/>
    </source>
</evidence>
<dbReference type="HOGENOM" id="CLU_1235096_0_0_1"/>
<accession>A0A067TA49</accession>
<dbReference type="EMBL" id="KL142378">
    <property type="protein sequence ID" value="KDR76779.1"/>
    <property type="molecule type" value="Genomic_DNA"/>
</dbReference>